<protein>
    <submittedName>
        <fullName evidence="2">Uncharacterized protein</fullName>
    </submittedName>
</protein>
<dbReference type="AlphaFoldDB" id="A0A0C9VU92"/>
<evidence type="ECO:0000256" key="1">
    <source>
        <dbReference type="SAM" id="MobiDB-lite"/>
    </source>
</evidence>
<evidence type="ECO:0000313" key="3">
    <source>
        <dbReference type="Proteomes" id="UP000054279"/>
    </source>
</evidence>
<organism evidence="2 3">
    <name type="scientific">Sphaerobolus stellatus (strain SS14)</name>
    <dbReference type="NCBI Taxonomy" id="990650"/>
    <lineage>
        <taxon>Eukaryota</taxon>
        <taxon>Fungi</taxon>
        <taxon>Dikarya</taxon>
        <taxon>Basidiomycota</taxon>
        <taxon>Agaricomycotina</taxon>
        <taxon>Agaricomycetes</taxon>
        <taxon>Phallomycetidae</taxon>
        <taxon>Geastrales</taxon>
        <taxon>Sphaerobolaceae</taxon>
        <taxon>Sphaerobolus</taxon>
    </lineage>
</organism>
<evidence type="ECO:0000313" key="2">
    <source>
        <dbReference type="EMBL" id="KIJ46242.1"/>
    </source>
</evidence>
<keyword evidence="3" id="KW-1185">Reference proteome</keyword>
<feature type="region of interest" description="Disordered" evidence="1">
    <location>
        <begin position="120"/>
        <end position="139"/>
    </location>
</feature>
<reference evidence="2 3" key="1">
    <citation type="submission" date="2014-06" db="EMBL/GenBank/DDBJ databases">
        <title>Evolutionary Origins and Diversification of the Mycorrhizal Mutualists.</title>
        <authorList>
            <consortium name="DOE Joint Genome Institute"/>
            <consortium name="Mycorrhizal Genomics Consortium"/>
            <person name="Kohler A."/>
            <person name="Kuo A."/>
            <person name="Nagy L.G."/>
            <person name="Floudas D."/>
            <person name="Copeland A."/>
            <person name="Barry K.W."/>
            <person name="Cichocki N."/>
            <person name="Veneault-Fourrey C."/>
            <person name="LaButti K."/>
            <person name="Lindquist E.A."/>
            <person name="Lipzen A."/>
            <person name="Lundell T."/>
            <person name="Morin E."/>
            <person name="Murat C."/>
            <person name="Riley R."/>
            <person name="Ohm R."/>
            <person name="Sun H."/>
            <person name="Tunlid A."/>
            <person name="Henrissat B."/>
            <person name="Grigoriev I.V."/>
            <person name="Hibbett D.S."/>
            <person name="Martin F."/>
        </authorList>
    </citation>
    <scope>NUCLEOTIDE SEQUENCE [LARGE SCALE GENOMIC DNA]</scope>
    <source>
        <strain evidence="2 3">SS14</strain>
    </source>
</reference>
<dbReference type="EMBL" id="KN837108">
    <property type="protein sequence ID" value="KIJ46242.1"/>
    <property type="molecule type" value="Genomic_DNA"/>
</dbReference>
<gene>
    <name evidence="2" type="ORF">M422DRAFT_46259</name>
</gene>
<sequence>MLIQRVLAEPAATQASFPSETVPTIWKLLPTLEFMQTHLEDMQRDPEFASVKHSLENALKVLAKYYQKADAMSTNIVTLVLNPGIKMEYIKANWSFFVFGWLMDSQFDCYHFDTSQGNKAESMTAPKAPSPVKAGSGYGSSWLAASVKKSLASQ</sequence>
<proteinExistence type="predicted"/>
<name>A0A0C9VU92_SPHS4</name>
<dbReference type="OrthoDB" id="3058553at2759"/>
<dbReference type="Proteomes" id="UP000054279">
    <property type="component" value="Unassembled WGS sequence"/>
</dbReference>
<accession>A0A0C9VU92</accession>
<dbReference type="HOGENOM" id="CLU_1705375_0_0_1"/>